<gene>
    <name evidence="8" type="ORF">AW0309160_01434</name>
</gene>
<dbReference type="InterPro" id="IPR002557">
    <property type="entry name" value="Chitin-bd_dom"/>
</dbReference>
<dbReference type="GO" id="GO:0008061">
    <property type="term" value="F:chitin binding"/>
    <property type="evidence" value="ECO:0007669"/>
    <property type="project" value="UniProtKB-KW"/>
</dbReference>
<keyword evidence="4" id="KW-1015">Disulfide bond</keyword>
<dbReference type="Gene3D" id="3.20.20.80">
    <property type="entry name" value="Glycosidases"/>
    <property type="match status" value="1"/>
</dbReference>
<dbReference type="Pfam" id="PF01607">
    <property type="entry name" value="CBM_14"/>
    <property type="match status" value="1"/>
</dbReference>
<evidence type="ECO:0000256" key="5">
    <source>
        <dbReference type="ARBA" id="ARBA00023180"/>
    </source>
</evidence>
<feature type="chain" id="PRO_5024298072" description="Chitin-binding type-2 domain-containing protein" evidence="6">
    <location>
        <begin position="25"/>
        <end position="73"/>
    </location>
</feature>
<feature type="domain" description="Chitin-binding type-2" evidence="7">
    <location>
        <begin position="24"/>
        <end position="73"/>
    </location>
</feature>
<evidence type="ECO:0000256" key="1">
    <source>
        <dbReference type="ARBA" id="ARBA00022669"/>
    </source>
</evidence>
<feature type="signal peptide" evidence="6">
    <location>
        <begin position="1"/>
        <end position="24"/>
    </location>
</feature>
<name>A0A5Q4ZX30_9GAMM</name>
<dbReference type="PROSITE" id="PS50940">
    <property type="entry name" value="CHIT_BIND_II"/>
    <property type="match status" value="1"/>
</dbReference>
<dbReference type="SMART" id="SM00494">
    <property type="entry name" value="ChtBD2"/>
    <property type="match status" value="1"/>
</dbReference>
<organism evidence="8">
    <name type="scientific">Aliivibrio wodanis</name>
    <dbReference type="NCBI Taxonomy" id="80852"/>
    <lineage>
        <taxon>Bacteria</taxon>
        <taxon>Pseudomonadati</taxon>
        <taxon>Pseudomonadota</taxon>
        <taxon>Gammaproteobacteria</taxon>
        <taxon>Vibrionales</taxon>
        <taxon>Vibrionaceae</taxon>
        <taxon>Aliivibrio</taxon>
    </lineage>
</organism>
<dbReference type="PANTHER" id="PTHR23301">
    <property type="entry name" value="CHITIN BINDING PERITROPHIN-A"/>
    <property type="match status" value="1"/>
</dbReference>
<dbReference type="PANTHER" id="PTHR23301:SF0">
    <property type="entry name" value="CHITIN-BINDING TYPE-2 DOMAIN-CONTAINING PROTEIN-RELATED"/>
    <property type="match status" value="1"/>
</dbReference>
<sequence length="73" mass="7769">MFTCKNLLVGLGLLSISTITSANAGFCAGKVDGYYANPASPTTFYQCVNELTYLNQCPAGQVFDSNSNTCTWA</sequence>
<dbReference type="EMBL" id="LR721750">
    <property type="protein sequence ID" value="VVV04051.1"/>
    <property type="molecule type" value="Genomic_DNA"/>
</dbReference>
<accession>A0A5Q4ZX30</accession>
<dbReference type="GO" id="GO:0005576">
    <property type="term" value="C:extracellular region"/>
    <property type="evidence" value="ECO:0007669"/>
    <property type="project" value="InterPro"/>
</dbReference>
<keyword evidence="5" id="KW-0325">Glycoprotein</keyword>
<dbReference type="InterPro" id="IPR051940">
    <property type="entry name" value="Chitin_bind-dev_reg"/>
</dbReference>
<evidence type="ECO:0000256" key="2">
    <source>
        <dbReference type="ARBA" id="ARBA00022729"/>
    </source>
</evidence>
<reference evidence="8" key="1">
    <citation type="submission" date="2019-09" db="EMBL/GenBank/DDBJ databases">
        <authorList>
            <person name="Hjerde E."/>
        </authorList>
    </citation>
    <scope>NUCLEOTIDE SEQUENCE</scope>
    <source>
        <strain evidence="8">06/09/160</strain>
    </source>
</reference>
<evidence type="ECO:0000259" key="7">
    <source>
        <dbReference type="PROSITE" id="PS50940"/>
    </source>
</evidence>
<dbReference type="InterPro" id="IPR036508">
    <property type="entry name" value="Chitin-bd_dom_sf"/>
</dbReference>
<evidence type="ECO:0000256" key="6">
    <source>
        <dbReference type="SAM" id="SignalP"/>
    </source>
</evidence>
<evidence type="ECO:0000256" key="3">
    <source>
        <dbReference type="ARBA" id="ARBA00022737"/>
    </source>
</evidence>
<keyword evidence="2 6" id="KW-0732">Signal</keyword>
<dbReference type="AlphaFoldDB" id="A0A5Q4ZX30"/>
<evidence type="ECO:0000256" key="4">
    <source>
        <dbReference type="ARBA" id="ARBA00023157"/>
    </source>
</evidence>
<dbReference type="SUPFAM" id="SSF57625">
    <property type="entry name" value="Invertebrate chitin-binding proteins"/>
    <property type="match status" value="1"/>
</dbReference>
<proteinExistence type="predicted"/>
<keyword evidence="1" id="KW-0147">Chitin-binding</keyword>
<keyword evidence="3" id="KW-0677">Repeat</keyword>
<evidence type="ECO:0000313" key="8">
    <source>
        <dbReference type="EMBL" id="VVV04051.1"/>
    </source>
</evidence>
<protein>
    <recommendedName>
        <fullName evidence="7">Chitin-binding type-2 domain-containing protein</fullName>
    </recommendedName>
</protein>